<dbReference type="AlphaFoldDB" id="X6MZE0"/>
<dbReference type="Proteomes" id="UP000023152">
    <property type="component" value="Unassembled WGS sequence"/>
</dbReference>
<sequence>KKKKKKKKKKRKINKYKFTKKYRNNHLTWTDVKLPTNIPQTHLLQQIDNPYQCVFIFYHKYVPDTAKFALNLPHQLKKKVIATFKAFQQNMRTVCKQLHAQDNSAQAHANHDPLTPSTPATWKQKLFSSRHFSAYSSNLQNLVHVNSSSSSSHHANLLDHSANQPSRSASISASTPATALAPAPSSAVTNATSGSSTSSTLSDFSVRGDQSSLRKIHSPFFFADLLSELITLFDEIAEEAFGLIKDAFRRFTGRKVMCFCLFVGLKRKDDPIIATAVNLTKRNNFFFIFSHFWCIHTNIPHVIKACKVKSVIEKLNK</sequence>
<keyword evidence="3" id="KW-1185">Reference proteome</keyword>
<name>X6MZE0_RETFI</name>
<evidence type="ECO:0000256" key="1">
    <source>
        <dbReference type="SAM" id="MobiDB-lite"/>
    </source>
</evidence>
<gene>
    <name evidence="2" type="ORF">RFI_17854</name>
</gene>
<proteinExistence type="predicted"/>
<dbReference type="EMBL" id="ASPP01013721">
    <property type="protein sequence ID" value="ETO19375.1"/>
    <property type="molecule type" value="Genomic_DNA"/>
</dbReference>
<evidence type="ECO:0000313" key="2">
    <source>
        <dbReference type="EMBL" id="ETO19375.1"/>
    </source>
</evidence>
<organism evidence="2 3">
    <name type="scientific">Reticulomyxa filosa</name>
    <dbReference type="NCBI Taxonomy" id="46433"/>
    <lineage>
        <taxon>Eukaryota</taxon>
        <taxon>Sar</taxon>
        <taxon>Rhizaria</taxon>
        <taxon>Retaria</taxon>
        <taxon>Foraminifera</taxon>
        <taxon>Monothalamids</taxon>
        <taxon>Reticulomyxidae</taxon>
        <taxon>Reticulomyxa</taxon>
    </lineage>
</organism>
<accession>X6MZE0</accession>
<reference evidence="2 3" key="1">
    <citation type="journal article" date="2013" name="Curr. Biol.">
        <title>The Genome of the Foraminiferan Reticulomyxa filosa.</title>
        <authorList>
            <person name="Glockner G."/>
            <person name="Hulsmann N."/>
            <person name="Schleicher M."/>
            <person name="Noegel A.A."/>
            <person name="Eichinger L."/>
            <person name="Gallinger C."/>
            <person name="Pawlowski J."/>
            <person name="Sierra R."/>
            <person name="Euteneuer U."/>
            <person name="Pillet L."/>
            <person name="Moustafa A."/>
            <person name="Platzer M."/>
            <person name="Groth M."/>
            <person name="Szafranski K."/>
            <person name="Schliwa M."/>
        </authorList>
    </citation>
    <scope>NUCLEOTIDE SEQUENCE [LARGE SCALE GENOMIC DNA]</scope>
</reference>
<feature type="region of interest" description="Disordered" evidence="1">
    <location>
        <begin position="153"/>
        <end position="205"/>
    </location>
</feature>
<feature type="non-terminal residue" evidence="2">
    <location>
        <position position="1"/>
    </location>
</feature>
<protein>
    <submittedName>
        <fullName evidence="2">Uncharacterized protein</fullName>
    </submittedName>
</protein>
<comment type="caution">
    <text evidence="2">The sequence shown here is derived from an EMBL/GenBank/DDBJ whole genome shotgun (WGS) entry which is preliminary data.</text>
</comment>
<evidence type="ECO:0000313" key="3">
    <source>
        <dbReference type="Proteomes" id="UP000023152"/>
    </source>
</evidence>